<dbReference type="OrthoDB" id="1661308at2"/>
<dbReference type="Pfam" id="PF09664">
    <property type="entry name" value="DUF2399"/>
    <property type="match status" value="1"/>
</dbReference>
<organism evidence="3 4">
    <name type="scientific">Roseburia intestinalis</name>
    <dbReference type="NCBI Taxonomy" id="166486"/>
    <lineage>
        <taxon>Bacteria</taxon>
        <taxon>Bacillati</taxon>
        <taxon>Bacillota</taxon>
        <taxon>Clostridia</taxon>
        <taxon>Lachnospirales</taxon>
        <taxon>Lachnospiraceae</taxon>
        <taxon>Roseburia</taxon>
    </lineage>
</organism>
<dbReference type="AlphaFoldDB" id="A0A173TR70"/>
<dbReference type="GO" id="GO:0005694">
    <property type="term" value="C:chromosome"/>
    <property type="evidence" value="ECO:0007669"/>
    <property type="project" value="InterPro"/>
</dbReference>
<protein>
    <submittedName>
        <fullName evidence="3">Protein of uncharacterized function C-terminus (DUF2399)</fullName>
    </submittedName>
</protein>
<sequence length="426" mass="48736">MNNLTGHEKLKRDCVAYFRQNEIWQRIFTGFREKYSSYGRFSGKVTVKNISGDGLDTLEGFFCQNFHGKKSITVSAEKFRKALSCSKYGTVTPEEVLAEYFGKALIGKAEEKAFKENQIREIKKEFLENFKGTPAFLEFDTFENILKSSGKENLKEWKRLLWLCANLYNALPYRTQKSVYLAVFAAAVTGNPHAFDQGTVEGKILYQVIQMDLGQRGIQVETLEMFPAYKRQKSYLLAGILIDDISNYALLYNVHAIKKNGELHRGMDGFCQEKNMVQVPLTVLSEWERIECVDHEIFIVENPSVFALICGEKSCMCMNGQPRLAGLLVLELLAKSGTKVYYSGDLDPEGILIAQKLSQYYRGTFCYWHMTPFDYEQCRSKEIISEKRKKMLQKITDERLLPVVDAVTKYGMAGYQESIGLNQISI</sequence>
<dbReference type="STRING" id="166486.ERS852572_01617"/>
<dbReference type="InterPro" id="IPR036078">
    <property type="entry name" value="Spo11/TopoVI_A_sf"/>
</dbReference>
<feature type="domain" description="DUF2399" evidence="1">
    <location>
        <begin position="280"/>
        <end position="419"/>
    </location>
</feature>
<dbReference type="SUPFAM" id="SSF56726">
    <property type="entry name" value="DNA topoisomerase IV, alpha subunit"/>
    <property type="match status" value="1"/>
</dbReference>
<proteinExistence type="predicted"/>
<dbReference type="GO" id="GO:0003677">
    <property type="term" value="F:DNA binding"/>
    <property type="evidence" value="ECO:0007669"/>
    <property type="project" value="InterPro"/>
</dbReference>
<dbReference type="InterPro" id="IPR024466">
    <property type="entry name" value="CHP02679_N"/>
</dbReference>
<name>A0A173TR70_9FIRM</name>
<reference evidence="3 4" key="1">
    <citation type="submission" date="2015-09" db="EMBL/GenBank/DDBJ databases">
        <authorList>
            <consortium name="Pathogen Informatics"/>
        </authorList>
    </citation>
    <scope>NUCLEOTIDE SEQUENCE [LARGE SCALE GENOMIC DNA]</scope>
    <source>
        <strain evidence="3 4">2789STDY5834960</strain>
    </source>
</reference>
<gene>
    <name evidence="3" type="ORF">ERS852572_01617</name>
</gene>
<accession>A0A173TR70</accession>
<evidence type="ECO:0000259" key="1">
    <source>
        <dbReference type="Pfam" id="PF09664"/>
    </source>
</evidence>
<dbReference type="Proteomes" id="UP000095350">
    <property type="component" value="Unassembled WGS sequence"/>
</dbReference>
<dbReference type="PaxDb" id="166486-ERS852572_01617"/>
<feature type="domain" description="Conserved hypothetical protein CHP02679 N terminus" evidence="2">
    <location>
        <begin position="42"/>
        <end position="255"/>
    </location>
</feature>
<dbReference type="EMBL" id="CYXZ01000011">
    <property type="protein sequence ID" value="CUN03688.1"/>
    <property type="molecule type" value="Genomic_DNA"/>
</dbReference>
<evidence type="ECO:0000313" key="4">
    <source>
        <dbReference type="Proteomes" id="UP000095350"/>
    </source>
</evidence>
<dbReference type="RefSeq" id="WP_055194114.1">
    <property type="nucleotide sequence ID" value="NZ_CABIYH010000011.1"/>
</dbReference>
<dbReference type="Pfam" id="PF11796">
    <property type="entry name" value="DUF3323"/>
    <property type="match status" value="1"/>
</dbReference>
<evidence type="ECO:0000259" key="2">
    <source>
        <dbReference type="Pfam" id="PF11796"/>
    </source>
</evidence>
<evidence type="ECO:0000313" key="3">
    <source>
        <dbReference type="EMBL" id="CUN03688.1"/>
    </source>
</evidence>
<dbReference type="InterPro" id="IPR024465">
    <property type="entry name" value="DUF2399"/>
</dbReference>